<evidence type="ECO:0000313" key="2">
    <source>
        <dbReference type="EMBL" id="TKI03594.1"/>
    </source>
</evidence>
<comment type="caution">
    <text evidence="2">The sequence shown here is derived from an EMBL/GenBank/DDBJ whole genome shotgun (WGS) entry which is preliminary data.</text>
</comment>
<dbReference type="Proteomes" id="UP000305202">
    <property type="component" value="Unassembled WGS sequence"/>
</dbReference>
<gene>
    <name evidence="2" type="ORF">FCN80_21000</name>
</gene>
<organism evidence="2 3">
    <name type="scientific">Martelella alba</name>
    <dbReference type="NCBI Taxonomy" id="2590451"/>
    <lineage>
        <taxon>Bacteria</taxon>
        <taxon>Pseudomonadati</taxon>
        <taxon>Pseudomonadota</taxon>
        <taxon>Alphaproteobacteria</taxon>
        <taxon>Hyphomicrobiales</taxon>
        <taxon>Aurantimonadaceae</taxon>
        <taxon>Martelella</taxon>
    </lineage>
</organism>
<accession>A0ABY2SFC3</accession>
<evidence type="ECO:0000256" key="1">
    <source>
        <dbReference type="SAM" id="Coils"/>
    </source>
</evidence>
<dbReference type="EMBL" id="SZPQ01000041">
    <property type="protein sequence ID" value="TKI03594.1"/>
    <property type="molecule type" value="Genomic_DNA"/>
</dbReference>
<keyword evidence="3" id="KW-1185">Reference proteome</keyword>
<feature type="coiled-coil region" evidence="1">
    <location>
        <begin position="85"/>
        <end position="119"/>
    </location>
</feature>
<name>A0ABY2SFC3_9HYPH</name>
<protein>
    <submittedName>
        <fullName evidence="2">Uncharacterized protein</fullName>
    </submittedName>
</protein>
<evidence type="ECO:0000313" key="3">
    <source>
        <dbReference type="Proteomes" id="UP000305202"/>
    </source>
</evidence>
<proteinExistence type="predicted"/>
<sequence>MIVIHRGFGLSIKRGHMFGDKESQRKMLSIKLPFLSIYILNGKSSDYFYQVARFAFNDPDWFIENHAAVRQAKRAAQKNKDIAWIKAREEAQADYQKQLDELREENYQLKQRCRENSRDIEAYKKLMQR</sequence>
<reference evidence="2 3" key="1">
    <citation type="submission" date="2019-04" db="EMBL/GenBank/DDBJ databases">
        <authorList>
            <person name="Li M."/>
            <person name="Gao C."/>
        </authorList>
    </citation>
    <scope>NUCLEOTIDE SEQUENCE [LARGE SCALE GENOMIC DNA]</scope>
    <source>
        <strain evidence="2 3">BGMRC 2031</strain>
    </source>
</reference>
<keyword evidence="1" id="KW-0175">Coiled coil</keyword>